<protein>
    <submittedName>
        <fullName evidence="1">Uncharacterized protein</fullName>
    </submittedName>
</protein>
<dbReference type="Proteomes" id="UP001164250">
    <property type="component" value="Chromosome 2"/>
</dbReference>
<evidence type="ECO:0000313" key="2">
    <source>
        <dbReference type="Proteomes" id="UP001164250"/>
    </source>
</evidence>
<accession>A0ACC1BZL0</accession>
<reference evidence="2" key="1">
    <citation type="journal article" date="2023" name="G3 (Bethesda)">
        <title>Genome assembly and association tests identify interacting loci associated with vigor, precocity, and sex in interspecific pistachio rootstocks.</title>
        <authorList>
            <person name="Palmer W."/>
            <person name="Jacygrad E."/>
            <person name="Sagayaradj S."/>
            <person name="Cavanaugh K."/>
            <person name="Han R."/>
            <person name="Bertier L."/>
            <person name="Beede B."/>
            <person name="Kafkas S."/>
            <person name="Golino D."/>
            <person name="Preece J."/>
            <person name="Michelmore R."/>
        </authorList>
    </citation>
    <scope>NUCLEOTIDE SEQUENCE [LARGE SCALE GENOMIC DNA]</scope>
</reference>
<organism evidence="1 2">
    <name type="scientific">Pistacia atlantica</name>
    <dbReference type="NCBI Taxonomy" id="434234"/>
    <lineage>
        <taxon>Eukaryota</taxon>
        <taxon>Viridiplantae</taxon>
        <taxon>Streptophyta</taxon>
        <taxon>Embryophyta</taxon>
        <taxon>Tracheophyta</taxon>
        <taxon>Spermatophyta</taxon>
        <taxon>Magnoliopsida</taxon>
        <taxon>eudicotyledons</taxon>
        <taxon>Gunneridae</taxon>
        <taxon>Pentapetalae</taxon>
        <taxon>rosids</taxon>
        <taxon>malvids</taxon>
        <taxon>Sapindales</taxon>
        <taxon>Anacardiaceae</taxon>
        <taxon>Pistacia</taxon>
    </lineage>
</organism>
<name>A0ACC1BZL0_9ROSI</name>
<proteinExistence type="predicted"/>
<comment type="caution">
    <text evidence="1">The sequence shown here is derived from an EMBL/GenBank/DDBJ whole genome shotgun (WGS) entry which is preliminary data.</text>
</comment>
<gene>
    <name evidence="1" type="ORF">Patl1_17541</name>
</gene>
<dbReference type="EMBL" id="CM047898">
    <property type="protein sequence ID" value="KAJ0105118.1"/>
    <property type="molecule type" value="Genomic_DNA"/>
</dbReference>
<evidence type="ECO:0000313" key="1">
    <source>
        <dbReference type="EMBL" id="KAJ0105118.1"/>
    </source>
</evidence>
<sequence length="280" mass="31406">MTKQEIKNGGEEMLIDRPDQEPVIPDGFNSNYLKVYYGKFYEGFFLMLISSCRCPMEMHPGCDNSYFGQKEFSFTLDNDTYLSFQSFNGASELENAIKEKCPFKIYIRPVYTVDMVFVLVIFFGCTMGVLVFIVSNENSNKMFSAGSCTLSFPSLLLLSFKGSGWRIGDPPMTSILVCFSVGATKAYAAIRKIKGVRVVILLSDPPNSFQGKAAGLMGESHTWEINHVFQIIILAASAKILKGKLLNDKWEEIQSFYNAKLQLTKNSELVVLSTFHVSLD</sequence>
<keyword evidence="2" id="KW-1185">Reference proteome</keyword>